<dbReference type="AlphaFoldDB" id="A0A0H3A817"/>
<dbReference type="HOGENOM" id="CLU_2805536_0_0_7"/>
<organism evidence="1 2">
    <name type="scientific">Nitratidesulfovibrio vulgaris (strain DP4)</name>
    <name type="common">Desulfovibrio vulgaris</name>
    <dbReference type="NCBI Taxonomy" id="391774"/>
    <lineage>
        <taxon>Bacteria</taxon>
        <taxon>Pseudomonadati</taxon>
        <taxon>Thermodesulfobacteriota</taxon>
        <taxon>Desulfovibrionia</taxon>
        <taxon>Desulfovibrionales</taxon>
        <taxon>Desulfovibrionaceae</taxon>
        <taxon>Nitratidesulfovibrio</taxon>
    </lineage>
</organism>
<reference evidence="2" key="1">
    <citation type="journal article" date="2009" name="Environ. Microbiol.">
        <title>Contribution of mobile genetic elements to Desulfovibrio vulgaris genome plasticity.</title>
        <authorList>
            <person name="Walker C.B."/>
            <person name="Stolyar S."/>
            <person name="Chivian D."/>
            <person name="Pinel N."/>
            <person name="Gabster J.A."/>
            <person name="Dehal P.S."/>
            <person name="He Z."/>
            <person name="Yang Z.K."/>
            <person name="Yen H.C."/>
            <person name="Zhou J."/>
            <person name="Wall J.D."/>
            <person name="Hazen T.C."/>
            <person name="Arkin A.P."/>
            <person name="Stahl D.A."/>
        </authorList>
    </citation>
    <scope>NUCLEOTIDE SEQUENCE [LARGE SCALE GENOMIC DNA]</scope>
    <source>
        <strain evidence="2">DP4</strain>
    </source>
</reference>
<proteinExistence type="predicted"/>
<gene>
    <name evidence="1" type="ordered locus">Dvul_1678</name>
</gene>
<sequence>MGCPFFVRCSSGPQRTVRKRMGMPWTALCRVRFLPLASHALSSYLARLHRERLSRVTRHERRKHDMLPVLIEA</sequence>
<evidence type="ECO:0000313" key="2">
    <source>
        <dbReference type="Proteomes" id="UP000009173"/>
    </source>
</evidence>
<dbReference type="EMBL" id="CP000527">
    <property type="protein sequence ID" value="ABM28695.1"/>
    <property type="molecule type" value="Genomic_DNA"/>
</dbReference>
<dbReference type="KEGG" id="dvl:Dvul_1678"/>
<evidence type="ECO:0000313" key="1">
    <source>
        <dbReference type="EMBL" id="ABM28695.1"/>
    </source>
</evidence>
<accession>A0A0H3A817</accession>
<protein>
    <submittedName>
        <fullName evidence="1">Uncharacterized protein</fullName>
    </submittedName>
</protein>
<dbReference type="Proteomes" id="UP000009173">
    <property type="component" value="Chromosome"/>
</dbReference>
<name>A0A0H3A817_NITV4</name>